<sequence>MGSLPSENEAGNGPSLGYIKDVAIIGAGISGVVSAAHLLRAGFNVTVFERTGVVGGVWDFEPQTDRDPPFPNVRPPDPNWEEVEKEGLTSDEVAIIHGPPNPCYAGLKNNIPTQIMRSSLLRWPEGSDDFVDQKVVHQYIQDIARVHHVVDKVLFHTRVESVSKPSGDSKWNVVTSTFTKTVSGHTITKKAWKFDAVVVASGHYHIPFVPDVPGLSTWKQRFPNRVTHSKQYRTPKPFSNQTILIIGAGVSALDIAKETVPLGAKVIQSRRESKYDVLGSRLPEGVERVAMVAEFILDDTAAGPSPQLEHGNTIPGKVLLEDGKVLEGIDRVIIATGYITSYPFLGELEQPLVPWQDADEKVVVTSDGYITHNLHKDVFYIPDPSLAFIGVSHLVSTFSLFDFQAQVAAKVFAGQAHLPPQSVMKQEHKERKARFEPGERFHSMFGAEDAYIEKVLNWVNGDLVKAGLPPLPGMDEEWHSGYTVFKERLKNPQ</sequence>
<proteinExistence type="predicted"/>
<evidence type="ECO:0000313" key="2">
    <source>
        <dbReference type="Proteomes" id="UP001497700"/>
    </source>
</evidence>
<name>A0ACB9YWM5_9PEZI</name>
<gene>
    <name evidence="1" type="ORF">F4820DRAFT_449818</name>
</gene>
<dbReference type="Proteomes" id="UP001497700">
    <property type="component" value="Unassembled WGS sequence"/>
</dbReference>
<comment type="caution">
    <text evidence="1">The sequence shown here is derived from an EMBL/GenBank/DDBJ whole genome shotgun (WGS) entry which is preliminary data.</text>
</comment>
<organism evidence="1 2">
    <name type="scientific">Hypoxylon rubiginosum</name>
    <dbReference type="NCBI Taxonomy" id="110542"/>
    <lineage>
        <taxon>Eukaryota</taxon>
        <taxon>Fungi</taxon>
        <taxon>Dikarya</taxon>
        <taxon>Ascomycota</taxon>
        <taxon>Pezizomycotina</taxon>
        <taxon>Sordariomycetes</taxon>
        <taxon>Xylariomycetidae</taxon>
        <taxon>Xylariales</taxon>
        <taxon>Hypoxylaceae</taxon>
        <taxon>Hypoxylon</taxon>
    </lineage>
</organism>
<protein>
    <submittedName>
        <fullName evidence="1">FAD/NAD(P)-binding domain-containing protein</fullName>
    </submittedName>
</protein>
<reference evidence="1 2" key="1">
    <citation type="journal article" date="2022" name="New Phytol.">
        <title>Ecological generalism drives hyperdiversity of secondary metabolite gene clusters in xylarialean endophytes.</title>
        <authorList>
            <person name="Franco M.E.E."/>
            <person name="Wisecaver J.H."/>
            <person name="Arnold A.E."/>
            <person name="Ju Y.M."/>
            <person name="Slot J.C."/>
            <person name="Ahrendt S."/>
            <person name="Moore L.P."/>
            <person name="Eastman K.E."/>
            <person name="Scott K."/>
            <person name="Konkel Z."/>
            <person name="Mondo S.J."/>
            <person name="Kuo A."/>
            <person name="Hayes R.D."/>
            <person name="Haridas S."/>
            <person name="Andreopoulos B."/>
            <person name="Riley R."/>
            <person name="LaButti K."/>
            <person name="Pangilinan J."/>
            <person name="Lipzen A."/>
            <person name="Amirebrahimi M."/>
            <person name="Yan J."/>
            <person name="Adam C."/>
            <person name="Keymanesh K."/>
            <person name="Ng V."/>
            <person name="Louie K."/>
            <person name="Northen T."/>
            <person name="Drula E."/>
            <person name="Henrissat B."/>
            <person name="Hsieh H.M."/>
            <person name="Youens-Clark K."/>
            <person name="Lutzoni F."/>
            <person name="Miadlikowska J."/>
            <person name="Eastwood D.C."/>
            <person name="Hamelin R.C."/>
            <person name="Grigoriev I.V."/>
            <person name="U'Ren J.M."/>
        </authorList>
    </citation>
    <scope>NUCLEOTIDE SEQUENCE [LARGE SCALE GENOMIC DNA]</scope>
    <source>
        <strain evidence="1 2">CBS 119005</strain>
    </source>
</reference>
<evidence type="ECO:0000313" key="1">
    <source>
        <dbReference type="EMBL" id="KAI4863657.1"/>
    </source>
</evidence>
<accession>A0ACB9YWM5</accession>
<dbReference type="EMBL" id="MU393500">
    <property type="protein sequence ID" value="KAI4863657.1"/>
    <property type="molecule type" value="Genomic_DNA"/>
</dbReference>
<keyword evidence="2" id="KW-1185">Reference proteome</keyword>